<feature type="domain" description="PurM-like C-terminal" evidence="16">
    <location>
        <begin position="102"/>
        <end position="261"/>
    </location>
</feature>
<dbReference type="GO" id="GO:0006189">
    <property type="term" value="P:'de novo' IMP biosynthetic process"/>
    <property type="evidence" value="ECO:0007669"/>
    <property type="project" value="UniProtKB-UniPathway"/>
</dbReference>
<evidence type="ECO:0000256" key="14">
    <source>
        <dbReference type="ARBA" id="ARBA00049057"/>
    </source>
</evidence>
<dbReference type="AlphaFoldDB" id="X0RFV7"/>
<evidence type="ECO:0000256" key="13">
    <source>
        <dbReference type="ARBA" id="ARBA00033093"/>
    </source>
</evidence>
<keyword evidence="6" id="KW-0963">Cytoplasm</keyword>
<dbReference type="Gene3D" id="3.90.650.10">
    <property type="entry name" value="PurM-like C-terminal domain"/>
    <property type="match status" value="1"/>
</dbReference>
<dbReference type="PANTHER" id="PTHR10520">
    <property type="entry name" value="TRIFUNCTIONAL PURINE BIOSYNTHETIC PROTEIN ADENOSINE-3-RELATED"/>
    <property type="match status" value="1"/>
</dbReference>
<evidence type="ECO:0000256" key="7">
    <source>
        <dbReference type="ARBA" id="ARBA00022598"/>
    </source>
</evidence>
<reference evidence="17" key="1">
    <citation type="journal article" date="2014" name="Front. Microbiol.">
        <title>High frequency of phylogenetically diverse reductive dehalogenase-homologous genes in deep subseafloor sedimentary metagenomes.</title>
        <authorList>
            <person name="Kawai M."/>
            <person name="Futagami T."/>
            <person name="Toyoda A."/>
            <person name="Takaki Y."/>
            <person name="Nishi S."/>
            <person name="Hori S."/>
            <person name="Arai W."/>
            <person name="Tsubouchi T."/>
            <person name="Morono Y."/>
            <person name="Uchiyama I."/>
            <person name="Ito T."/>
            <person name="Fujiyama A."/>
            <person name="Inagaki F."/>
            <person name="Takami H."/>
        </authorList>
    </citation>
    <scope>NUCLEOTIDE SEQUENCE</scope>
    <source>
        <strain evidence="17">Expedition CK06-06</strain>
    </source>
</reference>
<dbReference type="SUPFAM" id="SSF55326">
    <property type="entry name" value="PurM N-terminal domain-like"/>
    <property type="match status" value="1"/>
</dbReference>
<feature type="non-terminal residue" evidence="17">
    <location>
        <position position="1"/>
    </location>
</feature>
<dbReference type="GO" id="GO:0005524">
    <property type="term" value="F:ATP binding"/>
    <property type="evidence" value="ECO:0007669"/>
    <property type="project" value="UniProtKB-KW"/>
</dbReference>
<dbReference type="InterPro" id="IPR036921">
    <property type="entry name" value="PurM-like_N_sf"/>
</dbReference>
<evidence type="ECO:0000256" key="1">
    <source>
        <dbReference type="ARBA" id="ARBA00004496"/>
    </source>
</evidence>
<evidence type="ECO:0000256" key="4">
    <source>
        <dbReference type="ARBA" id="ARBA00013047"/>
    </source>
</evidence>
<comment type="caution">
    <text evidence="17">The sequence shown here is derived from an EMBL/GenBank/DDBJ whole genome shotgun (WGS) entry which is preliminary data.</text>
</comment>
<comment type="pathway">
    <text evidence="2">Purine metabolism; IMP biosynthesis via de novo pathway; 5-amino-1-(5-phospho-D-ribosyl)imidazole from N(2)-formyl-N(1)-(5-phospho-D-ribosyl)glycinamide: step 2/2.</text>
</comment>
<dbReference type="CDD" id="cd02196">
    <property type="entry name" value="PurM"/>
    <property type="match status" value="1"/>
</dbReference>
<evidence type="ECO:0000256" key="2">
    <source>
        <dbReference type="ARBA" id="ARBA00004686"/>
    </source>
</evidence>
<dbReference type="NCBIfam" id="TIGR00878">
    <property type="entry name" value="purM"/>
    <property type="match status" value="1"/>
</dbReference>
<protein>
    <recommendedName>
        <fullName evidence="5">Phosphoribosylformylglycinamidine cyclo-ligase</fullName>
        <ecNumber evidence="4">6.3.3.1</ecNumber>
    </recommendedName>
    <alternativeName>
        <fullName evidence="12">AIR synthase</fullName>
    </alternativeName>
    <alternativeName>
        <fullName evidence="13">AIRS</fullName>
    </alternativeName>
    <alternativeName>
        <fullName evidence="11">Phosphoribosyl-aminoimidazole synthetase</fullName>
    </alternativeName>
</protein>
<evidence type="ECO:0000259" key="16">
    <source>
        <dbReference type="Pfam" id="PF02769"/>
    </source>
</evidence>
<dbReference type="Pfam" id="PF02769">
    <property type="entry name" value="AIRS_C"/>
    <property type="match status" value="1"/>
</dbReference>
<name>X0RFV7_9ZZZZ</name>
<evidence type="ECO:0000256" key="12">
    <source>
        <dbReference type="ARBA" id="ARBA00032931"/>
    </source>
</evidence>
<dbReference type="Gene3D" id="3.30.1330.10">
    <property type="entry name" value="PurM-like, N-terminal domain"/>
    <property type="match status" value="1"/>
</dbReference>
<organism evidence="17">
    <name type="scientific">marine sediment metagenome</name>
    <dbReference type="NCBI Taxonomy" id="412755"/>
    <lineage>
        <taxon>unclassified sequences</taxon>
        <taxon>metagenomes</taxon>
        <taxon>ecological metagenomes</taxon>
    </lineage>
</organism>
<dbReference type="FunFam" id="3.90.650.10:FF:000011">
    <property type="entry name" value="Phosphoribosylformylglycinamidine cyclo-ligase"/>
    <property type="match status" value="1"/>
</dbReference>
<evidence type="ECO:0000256" key="8">
    <source>
        <dbReference type="ARBA" id="ARBA00022741"/>
    </source>
</evidence>
<evidence type="ECO:0000256" key="9">
    <source>
        <dbReference type="ARBA" id="ARBA00022755"/>
    </source>
</evidence>
<dbReference type="GO" id="GO:0004641">
    <property type="term" value="F:phosphoribosylformylglycinamidine cyclo-ligase activity"/>
    <property type="evidence" value="ECO:0007669"/>
    <property type="project" value="UniProtKB-EC"/>
</dbReference>
<dbReference type="UniPathway" id="UPA00074">
    <property type="reaction ID" value="UER00129"/>
</dbReference>
<keyword evidence="10" id="KW-0067">ATP-binding</keyword>
<accession>X0RFV7</accession>
<dbReference type="GO" id="GO:0046084">
    <property type="term" value="P:adenine biosynthetic process"/>
    <property type="evidence" value="ECO:0007669"/>
    <property type="project" value="TreeGrafter"/>
</dbReference>
<dbReference type="SUPFAM" id="SSF56042">
    <property type="entry name" value="PurM C-terminal domain-like"/>
    <property type="match status" value="1"/>
</dbReference>
<keyword evidence="7" id="KW-0436">Ligase</keyword>
<evidence type="ECO:0000259" key="15">
    <source>
        <dbReference type="Pfam" id="PF00586"/>
    </source>
</evidence>
<comment type="catalytic activity">
    <reaction evidence="14">
        <text>2-formamido-N(1)-(5-O-phospho-beta-D-ribosyl)acetamidine + ATP = 5-amino-1-(5-phospho-beta-D-ribosyl)imidazole + ADP + phosphate + H(+)</text>
        <dbReference type="Rhea" id="RHEA:23032"/>
        <dbReference type="ChEBI" id="CHEBI:15378"/>
        <dbReference type="ChEBI" id="CHEBI:30616"/>
        <dbReference type="ChEBI" id="CHEBI:43474"/>
        <dbReference type="ChEBI" id="CHEBI:137981"/>
        <dbReference type="ChEBI" id="CHEBI:147287"/>
        <dbReference type="ChEBI" id="CHEBI:456216"/>
        <dbReference type="EC" id="6.3.3.1"/>
    </reaction>
</comment>
<gene>
    <name evidence="17" type="ORF">S01H1_14603</name>
</gene>
<evidence type="ECO:0000313" key="17">
    <source>
        <dbReference type="EMBL" id="GAF67653.1"/>
    </source>
</evidence>
<dbReference type="EC" id="6.3.3.1" evidence="4"/>
<keyword evidence="8" id="KW-0547">Nucleotide-binding</keyword>
<dbReference type="Pfam" id="PF00586">
    <property type="entry name" value="AIRS"/>
    <property type="match status" value="1"/>
</dbReference>
<dbReference type="InterPro" id="IPR016188">
    <property type="entry name" value="PurM-like_N"/>
</dbReference>
<evidence type="ECO:0000256" key="3">
    <source>
        <dbReference type="ARBA" id="ARBA00010280"/>
    </source>
</evidence>
<evidence type="ECO:0000256" key="11">
    <source>
        <dbReference type="ARBA" id="ARBA00031908"/>
    </source>
</evidence>
<dbReference type="InterPro" id="IPR010918">
    <property type="entry name" value="PurM-like_C_dom"/>
</dbReference>
<evidence type="ECO:0000256" key="5">
    <source>
        <dbReference type="ARBA" id="ARBA00020367"/>
    </source>
</evidence>
<keyword evidence="9" id="KW-0658">Purine biosynthesis</keyword>
<dbReference type="GO" id="GO:0005829">
    <property type="term" value="C:cytosol"/>
    <property type="evidence" value="ECO:0007669"/>
    <property type="project" value="TreeGrafter"/>
</dbReference>
<evidence type="ECO:0000256" key="6">
    <source>
        <dbReference type="ARBA" id="ARBA00022490"/>
    </source>
</evidence>
<dbReference type="InterPro" id="IPR004733">
    <property type="entry name" value="PurM_cligase"/>
</dbReference>
<proteinExistence type="inferred from homology"/>
<sequence>DLQGKYNTVGIDLVAMCVNDVVVTGAEPLLFLDYIACGELNTKTLYELMKGIAKGCQMSGCALIGGETAELPGMYTKGKLDLAGFCVGMISREKIIDGKTCRKGDKVLGLASNGVHSNGFSLIRKVFSERELRGPLGGELLRPTRIYVKPLLQLFKQINIKGLAHITGGGFFENIPRTLPPHLSVRIQKGSWRVPPIFKKIQSKGRITDREMFRTFNMGVGMVMILSPRSVPRALHWMEKMGLKAWVIGDVTEGKEGVLILD</sequence>
<dbReference type="GO" id="GO:0004637">
    <property type="term" value="F:phosphoribosylamine-glycine ligase activity"/>
    <property type="evidence" value="ECO:0007669"/>
    <property type="project" value="TreeGrafter"/>
</dbReference>
<comment type="similarity">
    <text evidence="3">Belongs to the AIR synthase family.</text>
</comment>
<dbReference type="EMBL" id="BARS01007603">
    <property type="protein sequence ID" value="GAF67653.1"/>
    <property type="molecule type" value="Genomic_DNA"/>
</dbReference>
<evidence type="ECO:0000256" key="10">
    <source>
        <dbReference type="ARBA" id="ARBA00022840"/>
    </source>
</evidence>
<dbReference type="InterPro" id="IPR036676">
    <property type="entry name" value="PurM-like_C_sf"/>
</dbReference>
<feature type="domain" description="PurM-like N-terminal" evidence="15">
    <location>
        <begin position="7"/>
        <end position="90"/>
    </location>
</feature>
<comment type="subcellular location">
    <subcellularLocation>
        <location evidence="1">Cytoplasm</location>
    </subcellularLocation>
</comment>
<dbReference type="PANTHER" id="PTHR10520:SF12">
    <property type="entry name" value="TRIFUNCTIONAL PURINE BIOSYNTHETIC PROTEIN ADENOSINE-3"/>
    <property type="match status" value="1"/>
</dbReference>